<dbReference type="EMBL" id="BDCO01000002">
    <property type="protein sequence ID" value="GAT33431.1"/>
    <property type="molecule type" value="Genomic_DNA"/>
</dbReference>
<sequence>MKSALPFLAVLISGVITLSAQDSGGALAALNALPQKYRDGVLKLSADNGTPNPPQWYITALNSDASNTIHSIIITDGQITSEKLSLDLRSAVQNSPLNLGAIRIGSTEAWNAAAGYCRGKGKTLSSVSYVLQQQGKDAAPLWSIWCYDKGGSYIGFLKLLATTGTVISSD</sequence>
<gene>
    <name evidence="2" type="ORF">TSACC_21847</name>
</gene>
<dbReference type="InParanoid" id="A0A146G7E5"/>
<feature type="signal peptide" evidence="1">
    <location>
        <begin position="1"/>
        <end position="28"/>
    </location>
</feature>
<evidence type="ECO:0000313" key="2">
    <source>
        <dbReference type="EMBL" id="GAT33431.1"/>
    </source>
</evidence>
<proteinExistence type="predicted"/>
<dbReference type="AlphaFoldDB" id="A0A146G7E5"/>
<protein>
    <submittedName>
        <fullName evidence="2">Uncharacterized protein</fullName>
    </submittedName>
</protein>
<dbReference type="Proteomes" id="UP000076023">
    <property type="component" value="Unassembled WGS sequence"/>
</dbReference>
<feature type="chain" id="PRO_5007524534" evidence="1">
    <location>
        <begin position="29"/>
        <end position="170"/>
    </location>
</feature>
<dbReference type="OrthoDB" id="9831899at2"/>
<keyword evidence="1" id="KW-0732">Signal</keyword>
<dbReference type="RefSeq" id="WP_153811379.1">
    <property type="nucleotide sequence ID" value="NZ_BDCO01000002.1"/>
</dbReference>
<evidence type="ECO:0000256" key="1">
    <source>
        <dbReference type="SAM" id="SignalP"/>
    </source>
</evidence>
<dbReference type="STRING" id="690879.TSACC_21847"/>
<keyword evidence="3" id="KW-1185">Reference proteome</keyword>
<reference evidence="3" key="1">
    <citation type="journal article" date="2017" name="Genome Announc.">
        <title>Draft Genome Sequence of Terrimicrobium sacchariphilum NM-5T, a Facultative Anaerobic Soil Bacterium of the Class Spartobacteria.</title>
        <authorList>
            <person name="Qiu Y.L."/>
            <person name="Tourlousse D.M."/>
            <person name="Matsuura N."/>
            <person name="Ohashi A."/>
            <person name="Sekiguchi Y."/>
        </authorList>
    </citation>
    <scope>NUCLEOTIDE SEQUENCE [LARGE SCALE GENOMIC DNA]</scope>
    <source>
        <strain evidence="3">NM-5</strain>
    </source>
</reference>
<organism evidence="2 3">
    <name type="scientific">Terrimicrobium sacchariphilum</name>
    <dbReference type="NCBI Taxonomy" id="690879"/>
    <lineage>
        <taxon>Bacteria</taxon>
        <taxon>Pseudomonadati</taxon>
        <taxon>Verrucomicrobiota</taxon>
        <taxon>Terrimicrobiia</taxon>
        <taxon>Terrimicrobiales</taxon>
        <taxon>Terrimicrobiaceae</taxon>
        <taxon>Terrimicrobium</taxon>
    </lineage>
</organism>
<comment type="caution">
    <text evidence="2">The sequence shown here is derived from an EMBL/GenBank/DDBJ whole genome shotgun (WGS) entry which is preliminary data.</text>
</comment>
<name>A0A146G7E5_TERSA</name>
<evidence type="ECO:0000313" key="3">
    <source>
        <dbReference type="Proteomes" id="UP000076023"/>
    </source>
</evidence>
<accession>A0A146G7E5</accession>